<dbReference type="Proteomes" id="UP000008229">
    <property type="component" value="Chromosome"/>
</dbReference>
<accession>D3F977</accession>
<gene>
    <name evidence="1" type="ordered locus">Cwoe_0609</name>
</gene>
<dbReference type="InterPro" id="IPR009200">
    <property type="entry name" value="DUF1269_membrane"/>
</dbReference>
<name>D3F977_CONWI</name>
<dbReference type="eggNOG" id="COG4803">
    <property type="taxonomic scope" value="Bacteria"/>
</dbReference>
<keyword evidence="2" id="KW-1185">Reference proteome</keyword>
<protein>
    <submittedName>
        <fullName evidence="1">Membrane protein-like protein</fullName>
    </submittedName>
</protein>
<organism evidence="1 2">
    <name type="scientific">Conexibacter woesei (strain DSM 14684 / CCUG 47730 / CIP 108061 / JCM 11494 / NBRC 100937 / ID131577)</name>
    <dbReference type="NCBI Taxonomy" id="469383"/>
    <lineage>
        <taxon>Bacteria</taxon>
        <taxon>Bacillati</taxon>
        <taxon>Actinomycetota</taxon>
        <taxon>Thermoleophilia</taxon>
        <taxon>Solirubrobacterales</taxon>
        <taxon>Conexibacteraceae</taxon>
        <taxon>Conexibacter</taxon>
    </lineage>
</organism>
<sequence length="171" mass="17794">MARKPVFLYAAVYGDIATAEADYEAVFDLHAAGAIGTFDSAVVRKDENGKVRVTKTEKPTQHGAWTGAGVGALVGLVFPPAVLGSAIVGAGAGGLAGHFSRGIPRHDLKELGEQLENATAAVIVIGESKLGEQFEQAVSHADKLIEREVDADADELSRELDAAASEGARQQ</sequence>
<proteinExistence type="predicted"/>
<dbReference type="EMBL" id="CP001854">
    <property type="protein sequence ID" value="ADB49044.1"/>
    <property type="molecule type" value="Genomic_DNA"/>
</dbReference>
<dbReference type="OrthoDB" id="3295122at2"/>
<reference evidence="2" key="2">
    <citation type="submission" date="2010-01" db="EMBL/GenBank/DDBJ databases">
        <title>The complete genome of Conexibacter woesei DSM 14684.</title>
        <authorList>
            <consortium name="US DOE Joint Genome Institute (JGI-PGF)"/>
            <person name="Lucas S."/>
            <person name="Copeland A."/>
            <person name="Lapidus A."/>
            <person name="Glavina del Rio T."/>
            <person name="Dalin E."/>
            <person name="Tice H."/>
            <person name="Bruce D."/>
            <person name="Goodwin L."/>
            <person name="Pitluck S."/>
            <person name="Kyrpides N."/>
            <person name="Mavromatis K."/>
            <person name="Ivanova N."/>
            <person name="Mikhailova N."/>
            <person name="Chertkov O."/>
            <person name="Brettin T."/>
            <person name="Detter J.C."/>
            <person name="Han C."/>
            <person name="Larimer F."/>
            <person name="Land M."/>
            <person name="Hauser L."/>
            <person name="Markowitz V."/>
            <person name="Cheng J.-F."/>
            <person name="Hugenholtz P."/>
            <person name="Woyke T."/>
            <person name="Wu D."/>
            <person name="Pukall R."/>
            <person name="Steenblock K."/>
            <person name="Schneider S."/>
            <person name="Klenk H.-P."/>
            <person name="Eisen J.A."/>
        </authorList>
    </citation>
    <scope>NUCLEOTIDE SEQUENCE [LARGE SCALE GENOMIC DNA]</scope>
    <source>
        <strain evidence="2">DSM 14684 / CIP 108061 / JCM 11494 / NBRC 100937 / ID131577</strain>
    </source>
</reference>
<reference evidence="1 2" key="1">
    <citation type="journal article" date="2010" name="Stand. Genomic Sci.">
        <title>Complete genome sequence of Conexibacter woesei type strain (ID131577).</title>
        <authorList>
            <person name="Pukall R."/>
            <person name="Lapidus A."/>
            <person name="Glavina Del Rio T."/>
            <person name="Copeland A."/>
            <person name="Tice H."/>
            <person name="Cheng J.-F."/>
            <person name="Lucas S."/>
            <person name="Chen F."/>
            <person name="Nolan M."/>
            <person name="Bruce D."/>
            <person name="Goodwin L."/>
            <person name="Pitluck S."/>
            <person name="Mavromatis K."/>
            <person name="Ivanova N."/>
            <person name="Ovchinnikova G."/>
            <person name="Pati A."/>
            <person name="Chen A."/>
            <person name="Palaniappan K."/>
            <person name="Land M."/>
            <person name="Hauser L."/>
            <person name="Chang Y.-J."/>
            <person name="Jeffries C.D."/>
            <person name="Chain P."/>
            <person name="Meincke L."/>
            <person name="Sims D."/>
            <person name="Brettin T."/>
            <person name="Detter J.C."/>
            <person name="Rohde M."/>
            <person name="Goeker M."/>
            <person name="Bristow J."/>
            <person name="Eisen J.A."/>
            <person name="Markowitz V."/>
            <person name="Kyrpides N.C."/>
            <person name="Klenk H.-P."/>
            <person name="Hugenholtz P."/>
        </authorList>
    </citation>
    <scope>NUCLEOTIDE SEQUENCE [LARGE SCALE GENOMIC DNA]</scope>
    <source>
        <strain evidence="2">DSM 14684 / CIP 108061 / JCM 11494 / NBRC 100937 / ID131577</strain>
    </source>
</reference>
<dbReference type="RefSeq" id="WP_012932097.1">
    <property type="nucleotide sequence ID" value="NC_013739.1"/>
</dbReference>
<evidence type="ECO:0000313" key="1">
    <source>
        <dbReference type="EMBL" id="ADB49044.1"/>
    </source>
</evidence>
<dbReference type="KEGG" id="cwo:Cwoe_0609"/>
<evidence type="ECO:0000313" key="2">
    <source>
        <dbReference type="Proteomes" id="UP000008229"/>
    </source>
</evidence>
<dbReference type="Pfam" id="PF06897">
    <property type="entry name" value="DUF1269"/>
    <property type="match status" value="1"/>
</dbReference>
<dbReference type="AlphaFoldDB" id="D3F977"/>
<dbReference type="HOGENOM" id="CLU_1583700_0_0_11"/>
<dbReference type="STRING" id="469383.Cwoe_0609"/>